<keyword evidence="4 7" id="KW-0133">Cell shape</keyword>
<dbReference type="AlphaFoldDB" id="A0A9X2B8U9"/>
<dbReference type="EMBL" id="JALJEJ010000002">
    <property type="protein sequence ID" value="MCJ8209070.1"/>
    <property type="molecule type" value="Genomic_DNA"/>
</dbReference>
<protein>
    <submittedName>
        <fullName evidence="9">L,D-transpeptidase family protein</fullName>
    </submittedName>
</protein>
<evidence type="ECO:0000256" key="4">
    <source>
        <dbReference type="ARBA" id="ARBA00022960"/>
    </source>
</evidence>
<feature type="active site" description="Proton donor/acceptor" evidence="7">
    <location>
        <position position="409"/>
    </location>
</feature>
<dbReference type="GO" id="GO:0071555">
    <property type="term" value="P:cell wall organization"/>
    <property type="evidence" value="ECO:0007669"/>
    <property type="project" value="UniProtKB-UniRule"/>
</dbReference>
<dbReference type="GO" id="GO:0008360">
    <property type="term" value="P:regulation of cell shape"/>
    <property type="evidence" value="ECO:0007669"/>
    <property type="project" value="UniProtKB-UniRule"/>
</dbReference>
<keyword evidence="3" id="KW-0808">Transferase</keyword>
<sequence>MNINYHKLKTGLSSFLLICAVLFVLDSCKKSRSDMGRELYDKTKNKVFKNVTPEGFQPVFEQMLNDKKSKLNNASTILSWYQQHEYDPVFVMDHLKNDDLKVLADYLSKAAAHGLDPKIFSAQEYNELLKKFYDKKGIKTTEEAYQDMAKLEILTANVMINYSNALQYGIISPRRIYARYFTKTLRPDSTTARGVLQVSNFRTYLDSIQPKNPQYIALQKALTQGVTAPGMSKEETERAIKVNLERLRWKNKPGEAKYVIVNIPAFQLDVMENGHSTLNMKVCVGEGRNKDKENTLVEYDESDKVDRPFSRETPQLNSMIYEAQVNPIWNIPQSIVSKEIVEHAKADPYYLDNNNMEVYHNGQKMDDTENVDWGSVNLSEYQFKQKPGSDNSLGKIKFLFPNKSSVYLHDTPAQAPFGWTMRAVSHGCVRLEKPIDLAHSLFGDGPKFSLVQKLISEDNPHPTDIALAKKVPVYITYVTCWADESGTLQFRPDVYGLDIVLYGHMQKYLAA</sequence>
<feature type="active site" description="Nucleophile" evidence="7">
    <location>
        <position position="428"/>
    </location>
</feature>
<evidence type="ECO:0000256" key="1">
    <source>
        <dbReference type="ARBA" id="ARBA00004752"/>
    </source>
</evidence>
<dbReference type="PANTHER" id="PTHR41533">
    <property type="entry name" value="L,D-TRANSPEPTIDASE HI_1667-RELATED"/>
    <property type="match status" value="1"/>
</dbReference>
<dbReference type="SUPFAM" id="SSF141523">
    <property type="entry name" value="L,D-transpeptidase catalytic domain-like"/>
    <property type="match status" value="1"/>
</dbReference>
<dbReference type="GO" id="GO:0004180">
    <property type="term" value="F:carboxypeptidase activity"/>
    <property type="evidence" value="ECO:0007669"/>
    <property type="project" value="UniProtKB-ARBA"/>
</dbReference>
<gene>
    <name evidence="9" type="ORF">MUY27_05070</name>
</gene>
<evidence type="ECO:0000256" key="2">
    <source>
        <dbReference type="ARBA" id="ARBA00005992"/>
    </source>
</evidence>
<name>A0A9X2B8U9_9SPHI</name>
<dbReference type="Gene3D" id="2.40.440.10">
    <property type="entry name" value="L,D-transpeptidase catalytic domain-like"/>
    <property type="match status" value="1"/>
</dbReference>
<organism evidence="9 10">
    <name type="scientific">Mucilaginibacter straminoryzae</name>
    <dbReference type="NCBI Taxonomy" id="2932774"/>
    <lineage>
        <taxon>Bacteria</taxon>
        <taxon>Pseudomonadati</taxon>
        <taxon>Bacteroidota</taxon>
        <taxon>Sphingobacteriia</taxon>
        <taxon>Sphingobacteriales</taxon>
        <taxon>Sphingobacteriaceae</taxon>
        <taxon>Mucilaginibacter</taxon>
    </lineage>
</organism>
<dbReference type="InterPro" id="IPR005490">
    <property type="entry name" value="LD_TPept_cat_dom"/>
</dbReference>
<dbReference type="InterPro" id="IPR038063">
    <property type="entry name" value="Transpep_catalytic_dom"/>
</dbReference>
<dbReference type="InterPro" id="IPR052905">
    <property type="entry name" value="LD-transpeptidase_YkuD-like"/>
</dbReference>
<dbReference type="PANTHER" id="PTHR41533:SF2">
    <property type="entry name" value="BLR7131 PROTEIN"/>
    <property type="match status" value="1"/>
</dbReference>
<evidence type="ECO:0000313" key="9">
    <source>
        <dbReference type="EMBL" id="MCJ8209070.1"/>
    </source>
</evidence>
<dbReference type="PROSITE" id="PS52029">
    <property type="entry name" value="LD_TPASE"/>
    <property type="match status" value="1"/>
</dbReference>
<keyword evidence="10" id="KW-1185">Reference proteome</keyword>
<dbReference type="Pfam" id="PF03734">
    <property type="entry name" value="YkuD"/>
    <property type="match status" value="1"/>
</dbReference>
<evidence type="ECO:0000259" key="8">
    <source>
        <dbReference type="PROSITE" id="PS52029"/>
    </source>
</evidence>
<evidence type="ECO:0000313" key="10">
    <source>
        <dbReference type="Proteomes" id="UP001139450"/>
    </source>
</evidence>
<comment type="pathway">
    <text evidence="1 7">Cell wall biogenesis; peptidoglycan biosynthesis.</text>
</comment>
<evidence type="ECO:0000256" key="5">
    <source>
        <dbReference type="ARBA" id="ARBA00022984"/>
    </source>
</evidence>
<dbReference type="Pfam" id="PF20142">
    <property type="entry name" value="Scaffold"/>
    <property type="match status" value="1"/>
</dbReference>
<keyword evidence="6 7" id="KW-0961">Cell wall biogenesis/degradation</keyword>
<dbReference type="RefSeq" id="WP_245128904.1">
    <property type="nucleotide sequence ID" value="NZ_JALJEJ010000002.1"/>
</dbReference>
<evidence type="ECO:0000256" key="3">
    <source>
        <dbReference type="ARBA" id="ARBA00022679"/>
    </source>
</evidence>
<accession>A0A9X2B8U9</accession>
<dbReference type="GO" id="GO:0009252">
    <property type="term" value="P:peptidoglycan biosynthetic process"/>
    <property type="evidence" value="ECO:0007669"/>
    <property type="project" value="UniProtKB-KW"/>
</dbReference>
<comment type="similarity">
    <text evidence="2">Belongs to the YkuD family.</text>
</comment>
<evidence type="ECO:0000256" key="6">
    <source>
        <dbReference type="ARBA" id="ARBA00023316"/>
    </source>
</evidence>
<dbReference type="InterPro" id="IPR045380">
    <property type="entry name" value="LD_TPept_scaffold_dom"/>
</dbReference>
<reference evidence="9" key="1">
    <citation type="submission" date="2022-04" db="EMBL/GenBank/DDBJ databases">
        <title>Mucilaginibacter sp. RS28 isolated from freshwater.</title>
        <authorList>
            <person name="Ko S.-R."/>
        </authorList>
    </citation>
    <scope>NUCLEOTIDE SEQUENCE</scope>
    <source>
        <strain evidence="9">RS28</strain>
    </source>
</reference>
<comment type="caution">
    <text evidence="9">The sequence shown here is derived from an EMBL/GenBank/DDBJ whole genome shotgun (WGS) entry which is preliminary data.</text>
</comment>
<evidence type="ECO:0000256" key="7">
    <source>
        <dbReference type="PROSITE-ProRule" id="PRU01373"/>
    </source>
</evidence>
<feature type="domain" description="L,D-TPase catalytic" evidence="8">
    <location>
        <begin position="257"/>
        <end position="451"/>
    </location>
</feature>
<dbReference type="CDD" id="cd16913">
    <property type="entry name" value="YkuD_like"/>
    <property type="match status" value="1"/>
</dbReference>
<dbReference type="GO" id="GO:0016740">
    <property type="term" value="F:transferase activity"/>
    <property type="evidence" value="ECO:0007669"/>
    <property type="project" value="UniProtKB-KW"/>
</dbReference>
<keyword evidence="5 7" id="KW-0573">Peptidoglycan synthesis</keyword>
<dbReference type="Proteomes" id="UP001139450">
    <property type="component" value="Unassembled WGS sequence"/>
</dbReference>
<proteinExistence type="inferred from homology"/>